<dbReference type="InterPro" id="IPR036397">
    <property type="entry name" value="RNaseH_sf"/>
</dbReference>
<accession>A0A6C0BLZ8</accession>
<dbReference type="Pfam" id="PF09159">
    <property type="entry name" value="Ydc2-catalyt"/>
    <property type="match status" value="1"/>
</dbReference>
<evidence type="ECO:0000259" key="1">
    <source>
        <dbReference type="Pfam" id="PF09159"/>
    </source>
</evidence>
<evidence type="ECO:0000313" key="2">
    <source>
        <dbReference type="EMBL" id="QHS92438.1"/>
    </source>
</evidence>
<reference evidence="2" key="1">
    <citation type="journal article" date="2020" name="Nature">
        <title>Giant virus diversity and host interactions through global metagenomics.</title>
        <authorList>
            <person name="Schulz F."/>
            <person name="Roux S."/>
            <person name="Paez-Espino D."/>
            <person name="Jungbluth S."/>
            <person name="Walsh D.A."/>
            <person name="Denef V.J."/>
            <person name="McMahon K.D."/>
            <person name="Konstantinidis K.T."/>
            <person name="Eloe-Fadrosh E.A."/>
            <person name="Kyrpides N.C."/>
            <person name="Woyke T."/>
        </authorList>
    </citation>
    <scope>NUCLEOTIDE SEQUENCE</scope>
    <source>
        <strain evidence="2">GVMAG-M-3300014204-73</strain>
    </source>
</reference>
<sequence length="397" mass="45794">MGKIIASLDIGIRNLAYCVMEYNPQGIAGNQFVIHDWNVLDLLSASEPYQKRKCETVYKSGKHCGQVCGQDVHDWDPTTQITLCHFHAKTVTDHQLTRVYMVKNISLYELARLAIQRLDQIDFGQCQEIIIESQPSKNPKMKNFSMILLNYLIIRYIVEKKEGAQILQEVKFINSRNKLTVYDGPYVECHLKEQHARNKYYGNVYCRYLIRNNPERVAFLTHFKKTDDLSDSFLQGAWYLLNSYRGSSSAIGYQPFPHHDNAFISDSETVSEPGTVLDPESSLIPSTSLVSTEEPTSGGPPPTHKIKIKLKQVPIGRDFLQMTKHSSTTRQTMVDYYKNQYRQLKKGYRPLPNASHYSLSNLKYILEHHQYDPQNHILLNSLHRFFGETNVEKLNLV</sequence>
<organism evidence="2">
    <name type="scientific">viral metagenome</name>
    <dbReference type="NCBI Taxonomy" id="1070528"/>
    <lineage>
        <taxon>unclassified sequences</taxon>
        <taxon>metagenomes</taxon>
        <taxon>organismal metagenomes</taxon>
    </lineage>
</organism>
<dbReference type="SUPFAM" id="SSF53098">
    <property type="entry name" value="Ribonuclease H-like"/>
    <property type="match status" value="1"/>
</dbReference>
<dbReference type="GO" id="GO:0003676">
    <property type="term" value="F:nucleic acid binding"/>
    <property type="evidence" value="ECO:0007669"/>
    <property type="project" value="InterPro"/>
</dbReference>
<dbReference type="InterPro" id="IPR015242">
    <property type="entry name" value="Ydc2_cat"/>
</dbReference>
<dbReference type="EMBL" id="MN739179">
    <property type="protein sequence ID" value="QHS92438.1"/>
    <property type="molecule type" value="Genomic_DNA"/>
</dbReference>
<name>A0A6C0BLZ8_9ZZZZ</name>
<dbReference type="Gene3D" id="3.30.420.10">
    <property type="entry name" value="Ribonuclease H-like superfamily/Ribonuclease H"/>
    <property type="match status" value="1"/>
</dbReference>
<proteinExistence type="predicted"/>
<dbReference type="InterPro" id="IPR012337">
    <property type="entry name" value="RNaseH-like_sf"/>
</dbReference>
<dbReference type="AlphaFoldDB" id="A0A6C0BLZ8"/>
<feature type="domain" description="Mitochondrial resolvase Ydc2 catalytic" evidence="1">
    <location>
        <begin position="5"/>
        <end position="122"/>
    </location>
</feature>
<protein>
    <recommendedName>
        <fullName evidence="1">Mitochondrial resolvase Ydc2 catalytic domain-containing protein</fullName>
    </recommendedName>
</protein>